<evidence type="ECO:0000313" key="12">
    <source>
        <dbReference type="EMBL" id="SDY63564.1"/>
    </source>
</evidence>
<feature type="domain" description="DNA polymerase III beta sliding clamp C-terminal" evidence="11">
    <location>
        <begin position="261"/>
        <end position="374"/>
    </location>
</feature>
<dbReference type="PANTHER" id="PTHR30478:SF0">
    <property type="entry name" value="BETA SLIDING CLAMP"/>
    <property type="match status" value="1"/>
</dbReference>
<dbReference type="RefSeq" id="WP_245761434.1">
    <property type="nucleotide sequence ID" value="NZ_FNOK01000031.1"/>
</dbReference>
<dbReference type="InterPro" id="IPR046938">
    <property type="entry name" value="DNA_clamp_sf"/>
</dbReference>
<evidence type="ECO:0000256" key="1">
    <source>
        <dbReference type="ARBA" id="ARBA00004496"/>
    </source>
</evidence>
<keyword evidence="13" id="KW-1185">Reference proteome</keyword>
<dbReference type="NCBIfam" id="TIGR00663">
    <property type="entry name" value="dnan"/>
    <property type="match status" value="1"/>
</dbReference>
<protein>
    <submittedName>
        <fullName evidence="12">DNA polymerase III, beta subunit</fullName>
    </submittedName>
</protein>
<dbReference type="GO" id="GO:0009360">
    <property type="term" value="C:DNA polymerase III complex"/>
    <property type="evidence" value="ECO:0007669"/>
    <property type="project" value="InterPro"/>
</dbReference>
<comment type="subcellular location">
    <subcellularLocation>
        <location evidence="1">Cytoplasm</location>
    </subcellularLocation>
</comment>
<proteinExistence type="inferred from homology"/>
<evidence type="ECO:0000259" key="9">
    <source>
        <dbReference type="Pfam" id="PF00712"/>
    </source>
</evidence>
<dbReference type="PANTHER" id="PTHR30478">
    <property type="entry name" value="DNA POLYMERASE III SUBUNIT BETA"/>
    <property type="match status" value="1"/>
</dbReference>
<keyword evidence="3" id="KW-0963">Cytoplasm</keyword>
<keyword evidence="4" id="KW-0808">Transferase</keyword>
<dbReference type="InterPro" id="IPR022637">
    <property type="entry name" value="DNA_polIII_beta_cen"/>
</dbReference>
<gene>
    <name evidence="12" type="ORF">SAMN05216215_103164</name>
</gene>
<dbReference type="GO" id="GO:0003677">
    <property type="term" value="F:DNA binding"/>
    <property type="evidence" value="ECO:0007669"/>
    <property type="project" value="UniProtKB-KW"/>
</dbReference>
<dbReference type="AlphaFoldDB" id="A0A1H3LHZ6"/>
<dbReference type="GO" id="GO:0003887">
    <property type="term" value="F:DNA-directed DNA polymerase activity"/>
    <property type="evidence" value="ECO:0007669"/>
    <property type="project" value="UniProtKB-KW"/>
</dbReference>
<keyword evidence="7" id="KW-0239">DNA-directed DNA polymerase</keyword>
<dbReference type="EMBL" id="FNOK01000031">
    <property type="protein sequence ID" value="SDY63564.1"/>
    <property type="molecule type" value="Genomic_DNA"/>
</dbReference>
<dbReference type="Pfam" id="PF02767">
    <property type="entry name" value="DNA_pol3_beta_2"/>
    <property type="match status" value="1"/>
</dbReference>
<accession>A0A1H3LHZ6</accession>
<name>A0A1H3LHZ6_9PSEU</name>
<keyword evidence="5" id="KW-0548">Nucleotidyltransferase</keyword>
<dbReference type="SUPFAM" id="SSF55979">
    <property type="entry name" value="DNA clamp"/>
    <property type="match status" value="3"/>
</dbReference>
<feature type="domain" description="DNA polymerase III beta sliding clamp central" evidence="10">
    <location>
        <begin position="130"/>
        <end position="249"/>
    </location>
</feature>
<dbReference type="CDD" id="cd00140">
    <property type="entry name" value="beta_clamp"/>
    <property type="match status" value="1"/>
</dbReference>
<dbReference type="InterPro" id="IPR022635">
    <property type="entry name" value="DNA_polIII_beta_C"/>
</dbReference>
<evidence type="ECO:0000313" key="13">
    <source>
        <dbReference type="Proteomes" id="UP000199529"/>
    </source>
</evidence>
<keyword evidence="8" id="KW-0238">DNA-binding</keyword>
<dbReference type="InterPro" id="IPR001001">
    <property type="entry name" value="DNA_polIII_beta"/>
</dbReference>
<dbReference type="Gene3D" id="3.10.150.10">
    <property type="entry name" value="DNA Polymerase III, subunit A, domain 2"/>
    <property type="match status" value="3"/>
</dbReference>
<dbReference type="GO" id="GO:0005737">
    <property type="term" value="C:cytoplasm"/>
    <property type="evidence" value="ECO:0007669"/>
    <property type="project" value="UniProtKB-SubCell"/>
</dbReference>
<dbReference type="Pfam" id="PF02768">
    <property type="entry name" value="DNA_pol3_beta_3"/>
    <property type="match status" value="1"/>
</dbReference>
<evidence type="ECO:0000256" key="5">
    <source>
        <dbReference type="ARBA" id="ARBA00022695"/>
    </source>
</evidence>
<dbReference type="GO" id="GO:0006271">
    <property type="term" value="P:DNA strand elongation involved in DNA replication"/>
    <property type="evidence" value="ECO:0007669"/>
    <property type="project" value="TreeGrafter"/>
</dbReference>
<sequence>MRVRIEDRAAFADAARGVARLLASGPVDPVLAGAVVHAEDDGLTLSGFDHDTATRLHLPAQVPEPGRVLVSARLLSEIARLLPRQAIDLAADEQQVTITAGGSRATLPLLPIEDYPAVPEAPEVIGETDAAVFATAVAKVTSAAGSDETVPQFSGVAVDLPAPGEPLRLYATDRYRLARAVVAWQPTLDTEVEPRRLFVPAWQLRDAAELLTAGPDTVRLSAGPVPGRVGLSNGQRTIVLAEIDTRTPDYEHHMNIESSGEFTVPVGELAGAVKRLALHKEHPGAHLAIEENTLRLSISSSAGHSSETLAIDYAGELVETTINTSYLASALHALGTDLTRISIPTRPTHRPWIFQPVGDTEPDGSCFRYVVMPIRPPAAEQHAAA</sequence>
<comment type="similarity">
    <text evidence="2">Belongs to the beta sliding clamp family.</text>
</comment>
<feature type="domain" description="DNA polymerase III beta sliding clamp N-terminal" evidence="9">
    <location>
        <begin position="7"/>
        <end position="119"/>
    </location>
</feature>
<organism evidence="12 13">
    <name type="scientific">Saccharopolyspora shandongensis</name>
    <dbReference type="NCBI Taxonomy" id="418495"/>
    <lineage>
        <taxon>Bacteria</taxon>
        <taxon>Bacillati</taxon>
        <taxon>Actinomycetota</taxon>
        <taxon>Actinomycetes</taxon>
        <taxon>Pseudonocardiales</taxon>
        <taxon>Pseudonocardiaceae</taxon>
        <taxon>Saccharopolyspora</taxon>
    </lineage>
</organism>
<evidence type="ECO:0000256" key="8">
    <source>
        <dbReference type="ARBA" id="ARBA00023125"/>
    </source>
</evidence>
<dbReference type="STRING" id="418495.SAMN05216215_103164"/>
<evidence type="ECO:0000259" key="11">
    <source>
        <dbReference type="Pfam" id="PF02768"/>
    </source>
</evidence>
<evidence type="ECO:0000256" key="4">
    <source>
        <dbReference type="ARBA" id="ARBA00022679"/>
    </source>
</evidence>
<evidence type="ECO:0000259" key="10">
    <source>
        <dbReference type="Pfam" id="PF02767"/>
    </source>
</evidence>
<dbReference type="Pfam" id="PF00712">
    <property type="entry name" value="DNA_pol3_beta"/>
    <property type="match status" value="1"/>
</dbReference>
<evidence type="ECO:0000256" key="3">
    <source>
        <dbReference type="ARBA" id="ARBA00022490"/>
    </source>
</evidence>
<evidence type="ECO:0000256" key="2">
    <source>
        <dbReference type="ARBA" id="ARBA00010752"/>
    </source>
</evidence>
<dbReference type="SMART" id="SM00480">
    <property type="entry name" value="POL3Bc"/>
    <property type="match status" value="1"/>
</dbReference>
<dbReference type="Proteomes" id="UP000199529">
    <property type="component" value="Unassembled WGS sequence"/>
</dbReference>
<evidence type="ECO:0000256" key="6">
    <source>
        <dbReference type="ARBA" id="ARBA00022705"/>
    </source>
</evidence>
<dbReference type="InterPro" id="IPR022634">
    <property type="entry name" value="DNA_polIII_beta_N"/>
</dbReference>
<dbReference type="GO" id="GO:0008408">
    <property type="term" value="F:3'-5' exonuclease activity"/>
    <property type="evidence" value="ECO:0007669"/>
    <property type="project" value="InterPro"/>
</dbReference>
<keyword evidence="6" id="KW-0235">DNA replication</keyword>
<evidence type="ECO:0000256" key="7">
    <source>
        <dbReference type="ARBA" id="ARBA00022932"/>
    </source>
</evidence>
<reference evidence="13" key="1">
    <citation type="submission" date="2016-10" db="EMBL/GenBank/DDBJ databases">
        <authorList>
            <person name="Varghese N."/>
            <person name="Submissions S."/>
        </authorList>
    </citation>
    <scope>NUCLEOTIDE SEQUENCE [LARGE SCALE GENOMIC DNA]</scope>
    <source>
        <strain evidence="13">CGMCC 4.3530</strain>
    </source>
</reference>